<dbReference type="Gene3D" id="3.40.50.150">
    <property type="entry name" value="Vaccinia Virus protein VP39"/>
    <property type="match status" value="1"/>
</dbReference>
<dbReference type="Proteomes" id="UP000189670">
    <property type="component" value="Unassembled WGS sequence"/>
</dbReference>
<sequence>MSHVLYYFIDPAVAIRSAMMINKPGGAILIIHQTQTGIPEIQHKIMKQIKGNTFELLTTETIAYHLNLNKIPYDYFEVDAHLNTTECIKKVKQVWLLCLFVWSAILGNWTT</sequence>
<gene>
    <name evidence="1" type="ORF">OMM_08352</name>
</gene>
<dbReference type="EMBL" id="ATBP01000325">
    <property type="protein sequence ID" value="ETR71081.1"/>
    <property type="molecule type" value="Genomic_DNA"/>
</dbReference>
<dbReference type="InterPro" id="IPR029063">
    <property type="entry name" value="SAM-dependent_MTases_sf"/>
</dbReference>
<protein>
    <submittedName>
        <fullName evidence="1">Uncharacterized protein</fullName>
    </submittedName>
</protein>
<proteinExistence type="predicted"/>
<accession>A0A1V1P8A0</accession>
<evidence type="ECO:0000313" key="2">
    <source>
        <dbReference type="Proteomes" id="UP000189670"/>
    </source>
</evidence>
<comment type="caution">
    <text evidence="1">The sequence shown here is derived from an EMBL/GenBank/DDBJ whole genome shotgun (WGS) entry which is preliminary data.</text>
</comment>
<name>A0A1V1P8A0_9BACT</name>
<evidence type="ECO:0000313" key="1">
    <source>
        <dbReference type="EMBL" id="ETR71081.1"/>
    </source>
</evidence>
<organism evidence="1 2">
    <name type="scientific">Candidatus Magnetoglobus multicellularis str. Araruama</name>
    <dbReference type="NCBI Taxonomy" id="890399"/>
    <lineage>
        <taxon>Bacteria</taxon>
        <taxon>Pseudomonadati</taxon>
        <taxon>Thermodesulfobacteriota</taxon>
        <taxon>Desulfobacteria</taxon>
        <taxon>Desulfobacterales</taxon>
        <taxon>Desulfobacteraceae</taxon>
        <taxon>Candidatus Magnetoglobus</taxon>
    </lineage>
</organism>
<reference evidence="2" key="1">
    <citation type="submission" date="2012-11" db="EMBL/GenBank/DDBJ databases">
        <authorList>
            <person name="Lucero-Rivera Y.E."/>
            <person name="Tovar-Ramirez D."/>
        </authorList>
    </citation>
    <scope>NUCLEOTIDE SEQUENCE [LARGE SCALE GENOMIC DNA]</scope>
    <source>
        <strain evidence="2">Araruama</strain>
    </source>
</reference>
<dbReference type="AlphaFoldDB" id="A0A1V1P8A0"/>